<keyword evidence="5" id="KW-0411">Iron-sulfur</keyword>
<comment type="similarity">
    <text evidence="1">Belongs to the class-I fumarase family.</text>
</comment>
<dbReference type="GO" id="GO:0046872">
    <property type="term" value="F:metal ion binding"/>
    <property type="evidence" value="ECO:0007669"/>
    <property type="project" value="UniProtKB-KW"/>
</dbReference>
<keyword evidence="6 8" id="KW-0456">Lyase</keyword>
<evidence type="ECO:0000259" key="7">
    <source>
        <dbReference type="Pfam" id="PF05681"/>
    </source>
</evidence>
<dbReference type="Proteomes" id="UP000003980">
    <property type="component" value="Unassembled WGS sequence"/>
</dbReference>
<dbReference type="InterPro" id="IPR051208">
    <property type="entry name" value="Class-I_Fumarase/Tartrate_DH"/>
</dbReference>
<evidence type="ECO:0000313" key="9">
    <source>
        <dbReference type="Proteomes" id="UP000003980"/>
    </source>
</evidence>
<gene>
    <name evidence="8" type="ORF">MetMK1DRAFT_00001020</name>
</gene>
<name>H2C0N1_9CREN</name>
<keyword evidence="9" id="KW-1185">Reference proteome</keyword>
<dbReference type="eggNOG" id="arCOG04407">
    <property type="taxonomic scope" value="Archaea"/>
</dbReference>
<dbReference type="PANTHER" id="PTHR30389">
    <property type="entry name" value="FUMARATE HYDRATASE-RELATED"/>
    <property type="match status" value="1"/>
</dbReference>
<dbReference type="HOGENOM" id="CLU_041245_0_0_2"/>
<protein>
    <submittedName>
        <fullName evidence="8">Hydro-lyase, Fe-S type, tartrate/fumarate subfamily</fullName>
    </submittedName>
</protein>
<dbReference type="OrthoDB" id="371925at2157"/>
<evidence type="ECO:0000256" key="3">
    <source>
        <dbReference type="ARBA" id="ARBA00022723"/>
    </source>
</evidence>
<dbReference type="RefSeq" id="WP_009069447.1">
    <property type="nucleotide sequence ID" value="NZ_JH597755.1"/>
</dbReference>
<dbReference type="GO" id="GO:0016829">
    <property type="term" value="F:lyase activity"/>
    <property type="evidence" value="ECO:0007669"/>
    <property type="project" value="UniProtKB-KW"/>
</dbReference>
<dbReference type="PANTHER" id="PTHR30389:SF17">
    <property type="entry name" value="L(+)-TARTRATE DEHYDRATASE SUBUNIT ALPHA-RELATED"/>
    <property type="match status" value="1"/>
</dbReference>
<dbReference type="AlphaFoldDB" id="H2C0N1"/>
<evidence type="ECO:0000256" key="6">
    <source>
        <dbReference type="ARBA" id="ARBA00023239"/>
    </source>
</evidence>
<evidence type="ECO:0000256" key="5">
    <source>
        <dbReference type="ARBA" id="ARBA00023014"/>
    </source>
</evidence>
<keyword evidence="3" id="KW-0479">Metal-binding</keyword>
<dbReference type="InterPro" id="IPR004646">
    <property type="entry name" value="Fe-S_hydro-lyase_TtdA-typ_cat"/>
</dbReference>
<organism evidence="8 9">
    <name type="scientific">Metallosphaera yellowstonensis MK1</name>
    <dbReference type="NCBI Taxonomy" id="671065"/>
    <lineage>
        <taxon>Archaea</taxon>
        <taxon>Thermoproteota</taxon>
        <taxon>Thermoprotei</taxon>
        <taxon>Sulfolobales</taxon>
        <taxon>Sulfolobaceae</taxon>
        <taxon>Metallosphaera</taxon>
    </lineage>
</organism>
<evidence type="ECO:0000256" key="1">
    <source>
        <dbReference type="ARBA" id="ARBA00008876"/>
    </source>
</evidence>
<reference evidence="8 9" key="1">
    <citation type="submission" date="2012-01" db="EMBL/GenBank/DDBJ databases">
        <title>Improved High-Quality Draft sequence of Metallosphaera yellowstonensis MK1.</title>
        <authorList>
            <consortium name="US DOE Joint Genome Institute"/>
            <person name="Lucas S."/>
            <person name="Han J."/>
            <person name="Cheng J.-F."/>
            <person name="Goodwin L."/>
            <person name="Pitluck S."/>
            <person name="Peters L."/>
            <person name="Teshima H."/>
            <person name="Detter J.C."/>
            <person name="Han C."/>
            <person name="Tapia R."/>
            <person name="Land M."/>
            <person name="Hauser L."/>
            <person name="Kyrpides N."/>
            <person name="Kozubal M."/>
            <person name="Macur R.E."/>
            <person name="Jay Z."/>
            <person name="Inskeep W."/>
            <person name="Woyke T."/>
        </authorList>
    </citation>
    <scope>NUCLEOTIDE SEQUENCE [LARGE SCALE GENOMIC DNA]</scope>
    <source>
        <strain evidence="8 9">MK1</strain>
    </source>
</reference>
<dbReference type="Pfam" id="PF05681">
    <property type="entry name" value="Fumerase"/>
    <property type="match status" value="1"/>
</dbReference>
<keyword evidence="4" id="KW-0408">Iron</keyword>
<evidence type="ECO:0000256" key="2">
    <source>
        <dbReference type="ARBA" id="ARBA00022485"/>
    </source>
</evidence>
<evidence type="ECO:0000256" key="4">
    <source>
        <dbReference type="ARBA" id="ARBA00023004"/>
    </source>
</evidence>
<proteinExistence type="inferred from homology"/>
<feature type="domain" description="Fe-S hydro-lyase tartrate dehydratase alpha-type catalytic" evidence="7">
    <location>
        <begin position="15"/>
        <end position="282"/>
    </location>
</feature>
<dbReference type="GO" id="GO:0051539">
    <property type="term" value="F:4 iron, 4 sulfur cluster binding"/>
    <property type="evidence" value="ECO:0007669"/>
    <property type="project" value="UniProtKB-KW"/>
</dbReference>
<sequence>MGFTSEFYEKVREVSEALYYRALTVIPKDVVEKIRLSYDTEDSPLGKEVMDTIIKNIEVARKRSLLVCQDTGTPVYLVELGDVEISLPKLIRAIKEGVRDATVKNHLRPNMVHPITRVNTGDNTGRSSPIVHVELNEGLKGVMKIVALPKGSGSENMSALAMLRPADGLKGVKRFVLETVANAGGKGCPPYIVGVGIGGDFEQVTYLAKKGALRPLGSRSEDEIGRKMEDELFLLINKLGVGPMGVGGKITALGVNVEIAETHISSLPVAVNIQCWRGERAEAIIGEDLSIKYLGG</sequence>
<evidence type="ECO:0000313" key="8">
    <source>
        <dbReference type="EMBL" id="EHP71293.1"/>
    </source>
</evidence>
<dbReference type="EMBL" id="JH597755">
    <property type="protein sequence ID" value="EHP71293.1"/>
    <property type="molecule type" value="Genomic_DNA"/>
</dbReference>
<dbReference type="STRING" id="671065.MetMK1DRAFT_00001020"/>
<keyword evidence="2" id="KW-0004">4Fe-4S</keyword>
<dbReference type="NCBIfam" id="TIGR00722">
    <property type="entry name" value="ttdA_fumA_fumB"/>
    <property type="match status" value="1"/>
</dbReference>
<dbReference type="NCBIfam" id="NF004885">
    <property type="entry name" value="PRK06246.1"/>
    <property type="match status" value="1"/>
</dbReference>
<accession>H2C0N1</accession>